<dbReference type="AlphaFoldDB" id="A0AAD8ZIV9"/>
<dbReference type="Pfam" id="PF24626">
    <property type="entry name" value="SH3_Tf2-1"/>
    <property type="match status" value="1"/>
</dbReference>
<organism evidence="3 4">
    <name type="scientific">Electrophorus voltai</name>
    <dbReference type="NCBI Taxonomy" id="2609070"/>
    <lineage>
        <taxon>Eukaryota</taxon>
        <taxon>Metazoa</taxon>
        <taxon>Chordata</taxon>
        <taxon>Craniata</taxon>
        <taxon>Vertebrata</taxon>
        <taxon>Euteleostomi</taxon>
        <taxon>Actinopterygii</taxon>
        <taxon>Neopterygii</taxon>
        <taxon>Teleostei</taxon>
        <taxon>Ostariophysi</taxon>
        <taxon>Gymnotiformes</taxon>
        <taxon>Gymnotoidei</taxon>
        <taxon>Gymnotidae</taxon>
        <taxon>Electrophorus</taxon>
    </lineage>
</organism>
<reference evidence="3" key="1">
    <citation type="submission" date="2023-03" db="EMBL/GenBank/DDBJ databases">
        <title>Electrophorus voltai genome.</title>
        <authorList>
            <person name="Bian C."/>
        </authorList>
    </citation>
    <scope>NUCLEOTIDE SEQUENCE</scope>
    <source>
        <strain evidence="3">CB-2022</strain>
        <tissue evidence="3">Muscle</tissue>
    </source>
</reference>
<sequence>MRRELQRFSGYATFYRRFIKSFIALARPLTNLLMGKPKQLRWGEAAERAFADLKTAFSTSPVLQQPDLEEPFRNSARSKTPSQVTIPRPMAKWTGVPAPPFIPGTHRPSVEQWCRCSEQVWEETTQETALRHRGLQKKGRLEAGNDPQFEPGQKVWVATKDGRVGPLGKLQAKYEDPCTITNRVNEVTYRLGLPEHSWVSRAFHMSALQPMVEAPFTEERSSSVAPLLPLEIGDEPAYRVRALLDSRRRTSGL</sequence>
<feature type="region of interest" description="Disordered" evidence="1">
    <location>
        <begin position="64"/>
        <end position="85"/>
    </location>
</feature>
<dbReference type="PANTHER" id="PTHR37984:SF5">
    <property type="entry name" value="PROTEIN NYNRIN-LIKE"/>
    <property type="match status" value="1"/>
</dbReference>
<proteinExistence type="predicted"/>
<evidence type="ECO:0000313" key="4">
    <source>
        <dbReference type="Proteomes" id="UP001239994"/>
    </source>
</evidence>
<dbReference type="InterPro" id="IPR043502">
    <property type="entry name" value="DNA/RNA_pol_sf"/>
</dbReference>
<dbReference type="FunFam" id="3.30.70.270:FF:000020">
    <property type="entry name" value="Transposon Tf2-6 polyprotein-like Protein"/>
    <property type="match status" value="1"/>
</dbReference>
<evidence type="ECO:0000259" key="2">
    <source>
        <dbReference type="Pfam" id="PF24626"/>
    </source>
</evidence>
<dbReference type="SUPFAM" id="SSF56672">
    <property type="entry name" value="DNA/RNA polymerases"/>
    <property type="match status" value="1"/>
</dbReference>
<comment type="caution">
    <text evidence="3">The sequence shown here is derived from an EMBL/GenBank/DDBJ whole genome shotgun (WGS) entry which is preliminary data.</text>
</comment>
<feature type="domain" description="Tf2-1-like SH3-like" evidence="2">
    <location>
        <begin position="152"/>
        <end position="211"/>
    </location>
</feature>
<evidence type="ECO:0000313" key="3">
    <source>
        <dbReference type="EMBL" id="KAK1799852.1"/>
    </source>
</evidence>
<dbReference type="InterPro" id="IPR043128">
    <property type="entry name" value="Rev_trsase/Diguanyl_cyclase"/>
</dbReference>
<protein>
    <recommendedName>
        <fullName evidence="2">Tf2-1-like SH3-like domain-containing protein</fullName>
    </recommendedName>
</protein>
<evidence type="ECO:0000256" key="1">
    <source>
        <dbReference type="SAM" id="MobiDB-lite"/>
    </source>
</evidence>
<accession>A0AAD8ZIV9</accession>
<dbReference type="Gene3D" id="3.30.70.270">
    <property type="match status" value="1"/>
</dbReference>
<feature type="compositionally biased region" description="Polar residues" evidence="1">
    <location>
        <begin position="75"/>
        <end position="85"/>
    </location>
</feature>
<dbReference type="Proteomes" id="UP001239994">
    <property type="component" value="Unassembled WGS sequence"/>
</dbReference>
<dbReference type="PANTHER" id="PTHR37984">
    <property type="entry name" value="PROTEIN CBG26694"/>
    <property type="match status" value="1"/>
</dbReference>
<dbReference type="EMBL" id="JAROKS010000011">
    <property type="protein sequence ID" value="KAK1799852.1"/>
    <property type="molecule type" value="Genomic_DNA"/>
</dbReference>
<dbReference type="InterPro" id="IPR050951">
    <property type="entry name" value="Retrovirus_Pol_polyprotein"/>
</dbReference>
<name>A0AAD8ZIV9_9TELE</name>
<keyword evidence="4" id="KW-1185">Reference proteome</keyword>
<gene>
    <name evidence="3" type="ORF">P4O66_006378</name>
</gene>
<dbReference type="InterPro" id="IPR056924">
    <property type="entry name" value="SH3_Tf2-1"/>
</dbReference>